<dbReference type="EMBL" id="MU117982">
    <property type="protein sequence ID" value="KAF9650731.1"/>
    <property type="molecule type" value="Genomic_DNA"/>
</dbReference>
<evidence type="ECO:0000313" key="1">
    <source>
        <dbReference type="EMBL" id="KAF9650731.1"/>
    </source>
</evidence>
<organism evidence="1 2">
    <name type="scientific">Thelephora ganbajun</name>
    <name type="common">Ganba fungus</name>
    <dbReference type="NCBI Taxonomy" id="370292"/>
    <lineage>
        <taxon>Eukaryota</taxon>
        <taxon>Fungi</taxon>
        <taxon>Dikarya</taxon>
        <taxon>Basidiomycota</taxon>
        <taxon>Agaricomycotina</taxon>
        <taxon>Agaricomycetes</taxon>
        <taxon>Thelephorales</taxon>
        <taxon>Thelephoraceae</taxon>
        <taxon>Thelephora</taxon>
    </lineage>
</organism>
<accession>A0ACB6ZNL8</accession>
<name>A0ACB6ZNL8_THEGA</name>
<sequence length="497" mass="52967">MGGALTQMRSTIDATHIGLGSASSEFDFKRSTLWSQPTVSNRSSFIKRVAMLALFLLPFATLFIAPARASTTFGKNVVPYIPQSFFFDWNDPTFQLPNPTTAQCDTIKIKWGRGAAQGPNPVAPYKLLVHTSSDTVPFVIDVGDTLEYNWTVPFKPGTQYEICMFDKNGATGGCQAIYTMYPSQTNSTPACANLTLPTNTLQVEGIVEDGPISRYGWINQCTDLSLVPKNGRPPYTMIVAPALHPPYKIVSNDMSPINWTVSLNWASPFFISLTDADGLSWANGPQHSGGGGPDTCLSTHSGSSGISVGVTVGSSVGGLVLGVIVGAIIASFFVRNRYNKIRRNSSTDSIDHAHYISNQARFKRSEPAPHGVGTPGPDMGTNQYLVEPFLPEGSNPTSPTQNQMPPAPTSAYSNTQSDGSGSGTQPAPHVYVVHHDAGGAPVTVFTGGAGVTELPPSYIGRPEDQPTSGGSNNFNLADRRPRPGPAPRKSSSQLGNQ</sequence>
<reference evidence="1" key="2">
    <citation type="journal article" date="2020" name="Nat. Commun.">
        <title>Large-scale genome sequencing of mycorrhizal fungi provides insights into the early evolution of symbiotic traits.</title>
        <authorList>
            <person name="Miyauchi S."/>
            <person name="Kiss E."/>
            <person name="Kuo A."/>
            <person name="Drula E."/>
            <person name="Kohler A."/>
            <person name="Sanchez-Garcia M."/>
            <person name="Morin E."/>
            <person name="Andreopoulos B."/>
            <person name="Barry K.W."/>
            <person name="Bonito G."/>
            <person name="Buee M."/>
            <person name="Carver A."/>
            <person name="Chen C."/>
            <person name="Cichocki N."/>
            <person name="Clum A."/>
            <person name="Culley D."/>
            <person name="Crous P.W."/>
            <person name="Fauchery L."/>
            <person name="Girlanda M."/>
            <person name="Hayes R.D."/>
            <person name="Keri Z."/>
            <person name="LaButti K."/>
            <person name="Lipzen A."/>
            <person name="Lombard V."/>
            <person name="Magnuson J."/>
            <person name="Maillard F."/>
            <person name="Murat C."/>
            <person name="Nolan M."/>
            <person name="Ohm R.A."/>
            <person name="Pangilinan J."/>
            <person name="Pereira M.F."/>
            <person name="Perotto S."/>
            <person name="Peter M."/>
            <person name="Pfister S."/>
            <person name="Riley R."/>
            <person name="Sitrit Y."/>
            <person name="Stielow J.B."/>
            <person name="Szollosi G."/>
            <person name="Zifcakova L."/>
            <person name="Stursova M."/>
            <person name="Spatafora J.W."/>
            <person name="Tedersoo L."/>
            <person name="Vaario L.M."/>
            <person name="Yamada A."/>
            <person name="Yan M."/>
            <person name="Wang P."/>
            <person name="Xu J."/>
            <person name="Bruns T."/>
            <person name="Baldrian P."/>
            <person name="Vilgalys R."/>
            <person name="Dunand C."/>
            <person name="Henrissat B."/>
            <person name="Grigoriev I.V."/>
            <person name="Hibbett D."/>
            <person name="Nagy L.G."/>
            <person name="Martin F.M."/>
        </authorList>
    </citation>
    <scope>NUCLEOTIDE SEQUENCE</scope>
    <source>
        <strain evidence="1">P2</strain>
    </source>
</reference>
<dbReference type="Proteomes" id="UP000886501">
    <property type="component" value="Unassembled WGS sequence"/>
</dbReference>
<keyword evidence="2" id="KW-1185">Reference proteome</keyword>
<evidence type="ECO:0000313" key="2">
    <source>
        <dbReference type="Proteomes" id="UP000886501"/>
    </source>
</evidence>
<comment type="caution">
    <text evidence="1">The sequence shown here is derived from an EMBL/GenBank/DDBJ whole genome shotgun (WGS) entry which is preliminary data.</text>
</comment>
<reference evidence="1" key="1">
    <citation type="submission" date="2019-10" db="EMBL/GenBank/DDBJ databases">
        <authorList>
            <consortium name="DOE Joint Genome Institute"/>
            <person name="Kuo A."/>
            <person name="Miyauchi S."/>
            <person name="Kiss E."/>
            <person name="Drula E."/>
            <person name="Kohler A."/>
            <person name="Sanchez-Garcia M."/>
            <person name="Andreopoulos B."/>
            <person name="Barry K.W."/>
            <person name="Bonito G."/>
            <person name="Buee M."/>
            <person name="Carver A."/>
            <person name="Chen C."/>
            <person name="Cichocki N."/>
            <person name="Clum A."/>
            <person name="Culley D."/>
            <person name="Crous P.W."/>
            <person name="Fauchery L."/>
            <person name="Girlanda M."/>
            <person name="Hayes R."/>
            <person name="Keri Z."/>
            <person name="Labutti K."/>
            <person name="Lipzen A."/>
            <person name="Lombard V."/>
            <person name="Magnuson J."/>
            <person name="Maillard F."/>
            <person name="Morin E."/>
            <person name="Murat C."/>
            <person name="Nolan M."/>
            <person name="Ohm R."/>
            <person name="Pangilinan J."/>
            <person name="Pereira M."/>
            <person name="Perotto S."/>
            <person name="Peter M."/>
            <person name="Riley R."/>
            <person name="Sitrit Y."/>
            <person name="Stielow B."/>
            <person name="Szollosi G."/>
            <person name="Zifcakova L."/>
            <person name="Stursova M."/>
            <person name="Spatafora J.W."/>
            <person name="Tedersoo L."/>
            <person name="Vaario L.-M."/>
            <person name="Yamada A."/>
            <person name="Yan M."/>
            <person name="Wang P."/>
            <person name="Xu J."/>
            <person name="Bruns T."/>
            <person name="Baldrian P."/>
            <person name="Vilgalys R."/>
            <person name="Henrissat B."/>
            <person name="Grigoriev I.V."/>
            <person name="Hibbett D."/>
            <person name="Nagy L.G."/>
            <person name="Martin F.M."/>
        </authorList>
    </citation>
    <scope>NUCLEOTIDE SEQUENCE</scope>
    <source>
        <strain evidence="1">P2</strain>
    </source>
</reference>
<proteinExistence type="predicted"/>
<gene>
    <name evidence="1" type="ORF">BDM02DRAFT_1305155</name>
</gene>
<protein>
    <submittedName>
        <fullName evidence="1">Uncharacterized protein</fullName>
    </submittedName>
</protein>